<evidence type="ECO:0000313" key="3">
    <source>
        <dbReference type="EMBL" id="ERK44027.1"/>
    </source>
</evidence>
<accession>U2QZ84</accession>
<organism evidence="3 4">
    <name type="scientific">Levilactobacillus brevis ATCC 14869 = DSM 20054</name>
    <dbReference type="NCBI Taxonomy" id="649758"/>
    <lineage>
        <taxon>Bacteria</taxon>
        <taxon>Bacillati</taxon>
        <taxon>Bacillota</taxon>
        <taxon>Bacilli</taxon>
        <taxon>Lactobacillales</taxon>
        <taxon>Lactobacillaceae</taxon>
        <taxon>Levilactobacillus</taxon>
    </lineage>
</organism>
<feature type="transmembrane region" description="Helical" evidence="2">
    <location>
        <begin position="12"/>
        <end position="39"/>
    </location>
</feature>
<comment type="caution">
    <text evidence="3">The sequence shown here is derived from an EMBL/GenBank/DDBJ whole genome shotgun (WGS) entry which is preliminary data.</text>
</comment>
<evidence type="ECO:0000256" key="1">
    <source>
        <dbReference type="SAM" id="MobiDB-lite"/>
    </source>
</evidence>
<sequence length="120" mass="13293">MLPVQLSYYHKGGFPLGIVHIAAEIVVFFAAISLIYYFFQITQALGERKQNIKYLIIAAVVLLIAYPVSNLSGKKTVSPTNQVSNQVRKAQKKHQQKKESAKKASESKASQSVTHQSSSK</sequence>
<keyword evidence="2" id="KW-0812">Transmembrane</keyword>
<dbReference type="HOGENOM" id="CLU_2233057_0_0_9"/>
<evidence type="ECO:0000256" key="2">
    <source>
        <dbReference type="SAM" id="Phobius"/>
    </source>
</evidence>
<feature type="compositionally biased region" description="Basic and acidic residues" evidence="1">
    <location>
        <begin position="97"/>
        <end position="106"/>
    </location>
</feature>
<dbReference type="AlphaFoldDB" id="U2QZ84"/>
<proteinExistence type="predicted"/>
<keyword evidence="2" id="KW-1133">Transmembrane helix</keyword>
<gene>
    <name evidence="3" type="ORF">HMPREF0495_01189</name>
</gene>
<feature type="region of interest" description="Disordered" evidence="1">
    <location>
        <begin position="72"/>
        <end position="120"/>
    </location>
</feature>
<dbReference type="Proteomes" id="UP000016644">
    <property type="component" value="Unassembled WGS sequence"/>
</dbReference>
<evidence type="ECO:0000313" key="4">
    <source>
        <dbReference type="Proteomes" id="UP000016644"/>
    </source>
</evidence>
<name>U2QZ84_LEVBR</name>
<dbReference type="PATRIC" id="fig|649758.3.peg.1065"/>
<reference evidence="3 4" key="1">
    <citation type="submission" date="2013-06" db="EMBL/GenBank/DDBJ databases">
        <authorList>
            <person name="Weinstock G."/>
            <person name="Sodergren E."/>
            <person name="Lobos E.A."/>
            <person name="Fulton L."/>
            <person name="Fulton R."/>
            <person name="Courtney L."/>
            <person name="Fronick C."/>
            <person name="O'Laughlin M."/>
            <person name="Godfrey J."/>
            <person name="Wilson R.M."/>
            <person name="Miner T."/>
            <person name="Farmer C."/>
            <person name="Delehaunty K."/>
            <person name="Cordes M."/>
            <person name="Minx P."/>
            <person name="Tomlinson C."/>
            <person name="Chen J."/>
            <person name="Wollam A."/>
            <person name="Pepin K.H."/>
            <person name="Bhonagiri V."/>
            <person name="Zhang X."/>
            <person name="Warren W."/>
            <person name="Mitreva M."/>
            <person name="Mardis E.R."/>
            <person name="Wilson R.K."/>
        </authorList>
    </citation>
    <scope>NUCLEOTIDE SEQUENCE [LARGE SCALE GENOMIC DNA]</scope>
    <source>
        <strain evidence="3 4">ATCC 14869</strain>
    </source>
</reference>
<feature type="compositionally biased region" description="Polar residues" evidence="1">
    <location>
        <begin position="72"/>
        <end position="88"/>
    </location>
</feature>
<protein>
    <submittedName>
        <fullName evidence="3">Uncharacterized protein</fullName>
    </submittedName>
</protein>
<feature type="transmembrane region" description="Helical" evidence="2">
    <location>
        <begin position="51"/>
        <end position="69"/>
    </location>
</feature>
<dbReference type="EMBL" id="AWVK01000044">
    <property type="protein sequence ID" value="ERK44027.1"/>
    <property type="molecule type" value="Genomic_DNA"/>
</dbReference>
<keyword evidence="2" id="KW-0472">Membrane</keyword>